<dbReference type="STRING" id="993689.GCA_002077135_03184"/>
<keyword evidence="4" id="KW-0812">Transmembrane</keyword>
<dbReference type="OrthoDB" id="21665at2"/>
<keyword evidence="2" id="KW-0223">Dioxygenase</keyword>
<dbReference type="PANTHER" id="PTHR46332">
    <property type="entry name" value="ASPARTATE BETA-HYDROXYLASE DOMAIN-CONTAINING PROTEIN 2"/>
    <property type="match status" value="1"/>
</dbReference>
<evidence type="ECO:0000313" key="6">
    <source>
        <dbReference type="EMBL" id="THD12077.1"/>
    </source>
</evidence>
<evidence type="ECO:0000256" key="3">
    <source>
        <dbReference type="ARBA" id="ARBA00023002"/>
    </source>
</evidence>
<dbReference type="GO" id="GO:0051213">
    <property type="term" value="F:dioxygenase activity"/>
    <property type="evidence" value="ECO:0007669"/>
    <property type="project" value="UniProtKB-KW"/>
</dbReference>
<feature type="transmembrane region" description="Helical" evidence="4">
    <location>
        <begin position="12"/>
        <end position="29"/>
    </location>
</feature>
<protein>
    <submittedName>
        <fullName evidence="6">Aspartyl beta-hydroxylase</fullName>
    </submittedName>
</protein>
<organism evidence="6 7">
    <name type="scientific">Metallibacterium scheffleri</name>
    <dbReference type="NCBI Taxonomy" id="993689"/>
    <lineage>
        <taxon>Bacteria</taxon>
        <taxon>Pseudomonadati</taxon>
        <taxon>Pseudomonadota</taxon>
        <taxon>Gammaproteobacteria</taxon>
        <taxon>Lysobacterales</taxon>
        <taxon>Rhodanobacteraceae</taxon>
        <taxon>Metallibacterium</taxon>
    </lineage>
</organism>
<dbReference type="Pfam" id="PF05118">
    <property type="entry name" value="Asp_Arg_Hydrox"/>
    <property type="match status" value="1"/>
</dbReference>
<evidence type="ECO:0000313" key="7">
    <source>
        <dbReference type="Proteomes" id="UP000307749"/>
    </source>
</evidence>
<dbReference type="InterPro" id="IPR051821">
    <property type="entry name" value="Asp/Asn_beta-hydroxylase"/>
</dbReference>
<dbReference type="Gene3D" id="2.60.120.330">
    <property type="entry name" value="B-lactam Antibiotic, Isopenicillin N Synthase, Chain"/>
    <property type="match status" value="1"/>
</dbReference>
<dbReference type="Proteomes" id="UP000307749">
    <property type="component" value="Unassembled WGS sequence"/>
</dbReference>
<evidence type="ECO:0000256" key="4">
    <source>
        <dbReference type="SAM" id="Phobius"/>
    </source>
</evidence>
<evidence type="ECO:0000259" key="5">
    <source>
        <dbReference type="Pfam" id="PF05118"/>
    </source>
</evidence>
<feature type="transmembrane region" description="Helical" evidence="4">
    <location>
        <begin position="292"/>
        <end position="307"/>
    </location>
</feature>
<dbReference type="SUPFAM" id="SSF51197">
    <property type="entry name" value="Clavaminate synthase-like"/>
    <property type="match status" value="1"/>
</dbReference>
<keyword evidence="3" id="KW-0560">Oxidoreductase</keyword>
<dbReference type="RefSeq" id="WP_081129450.1">
    <property type="nucleotide sequence ID" value="NZ_DAHXOC010000035.1"/>
</dbReference>
<proteinExistence type="inferred from homology"/>
<reference evidence="6 7" key="1">
    <citation type="submission" date="2017-02" db="EMBL/GenBank/DDBJ databases">
        <title>Whole genome sequencing of Metallibacterium scheffleri DSM 24874 (T).</title>
        <authorList>
            <person name="Kumar S."/>
            <person name="Patil P."/>
            <person name="Patil P.B."/>
        </authorList>
    </citation>
    <scope>NUCLEOTIDE SEQUENCE [LARGE SCALE GENOMIC DNA]</scope>
    <source>
        <strain evidence="6 7">DSM 24874</strain>
    </source>
</reference>
<comment type="caution">
    <text evidence="6">The sequence shown here is derived from an EMBL/GenBank/DDBJ whole genome shotgun (WGS) entry which is preliminary data.</text>
</comment>
<dbReference type="AlphaFoldDB" id="A0A4S3KSH4"/>
<sequence length="308" mass="35117">MTLPFDPLSIKFLIVYAYVGAVLAIHLRGRARLRFDRQLVDHSALFAPYNLLMYAFSKVPSKPVVERARFAELDALKGHWQTIRAEALALAEAGHIRKAEGRNDASFDSFFRQGWKRYYLKWYGNALPSAQAQCPRTVALVNAIPTVKAAMFTLLPPGSKLNAHRDPFAGSLRYHLGLVTPNSPACRILVDGEELVWRDGEDFMFDETFVHWAENKTEHTRVILFCDIERPLYTPLLRALNRAVSRFMGQATATDNVPGEPVGAINRLYARLNRFNSTLGNWKRRWPRSFRAVKYLLILAVLALIFLR</sequence>
<dbReference type="InterPro" id="IPR007803">
    <property type="entry name" value="Asp/Arg/Pro-Hydrxlase"/>
</dbReference>
<keyword evidence="4" id="KW-0472">Membrane</keyword>
<feature type="domain" description="Aspartyl/asparaginy/proline hydroxylase" evidence="5">
    <location>
        <begin position="79"/>
        <end position="231"/>
    </location>
</feature>
<name>A0A4S3KSH4_9GAMM</name>
<keyword evidence="4" id="KW-1133">Transmembrane helix</keyword>
<dbReference type="PANTHER" id="PTHR46332:SF5">
    <property type="entry name" value="ASPARTATE BETA-HYDROXYLASE DOMAIN CONTAINING 2"/>
    <property type="match status" value="1"/>
</dbReference>
<gene>
    <name evidence="6" type="ORF">B1806_00530</name>
</gene>
<accession>A0A4S3KSH4</accession>
<dbReference type="EMBL" id="MWQO01000003">
    <property type="protein sequence ID" value="THD12077.1"/>
    <property type="molecule type" value="Genomic_DNA"/>
</dbReference>
<evidence type="ECO:0000256" key="2">
    <source>
        <dbReference type="ARBA" id="ARBA00022964"/>
    </source>
</evidence>
<keyword evidence="7" id="KW-1185">Reference proteome</keyword>
<evidence type="ECO:0000256" key="1">
    <source>
        <dbReference type="ARBA" id="ARBA00007730"/>
    </source>
</evidence>
<comment type="similarity">
    <text evidence="1">Belongs to the aspartyl/asparaginyl beta-hydroxylase family.</text>
</comment>
<dbReference type="InterPro" id="IPR027443">
    <property type="entry name" value="IPNS-like_sf"/>
</dbReference>